<dbReference type="SUPFAM" id="SSF54695">
    <property type="entry name" value="POZ domain"/>
    <property type="match status" value="1"/>
</dbReference>
<proteinExistence type="predicted"/>
<dbReference type="AlphaFoldDB" id="A0A4Z0YQ33"/>
<name>A0A4Z0YQ33_9PEZI</name>
<dbReference type="InterPro" id="IPR011333">
    <property type="entry name" value="SKP1/BTB/POZ_sf"/>
</dbReference>
<evidence type="ECO:0000259" key="1">
    <source>
        <dbReference type="PROSITE" id="PS50097"/>
    </source>
</evidence>
<evidence type="ECO:0000313" key="3">
    <source>
        <dbReference type="Proteomes" id="UP000297716"/>
    </source>
</evidence>
<accession>A0A4Z0YQ33</accession>
<keyword evidence="3" id="KW-1185">Reference proteome</keyword>
<protein>
    <recommendedName>
        <fullName evidence="1">BTB domain-containing protein</fullName>
    </recommendedName>
</protein>
<evidence type="ECO:0000313" key="2">
    <source>
        <dbReference type="EMBL" id="TGJ78702.1"/>
    </source>
</evidence>
<reference evidence="2 3" key="1">
    <citation type="submission" date="2019-03" db="EMBL/GenBank/DDBJ databases">
        <title>Draft genome sequence of Xylaria hypoxylon DSM 108379, a ubiquitous saprotrophic-parasitic fungi on hardwood.</title>
        <authorList>
            <person name="Buettner E."/>
            <person name="Leonhardt S."/>
            <person name="Gebauer A.M."/>
            <person name="Liers C."/>
            <person name="Hofrichter M."/>
            <person name="Kellner H."/>
        </authorList>
    </citation>
    <scope>NUCLEOTIDE SEQUENCE [LARGE SCALE GENOMIC DNA]</scope>
    <source>
        <strain evidence="2 3">DSM 108379</strain>
    </source>
</reference>
<dbReference type="Proteomes" id="UP000297716">
    <property type="component" value="Unassembled WGS sequence"/>
</dbReference>
<dbReference type="CDD" id="cd18186">
    <property type="entry name" value="BTB_POZ_ZBTB_KLHL-like"/>
    <property type="match status" value="1"/>
</dbReference>
<gene>
    <name evidence="2" type="ORF">E0Z10_g10060</name>
</gene>
<organism evidence="2 3">
    <name type="scientific">Xylaria hypoxylon</name>
    <dbReference type="NCBI Taxonomy" id="37992"/>
    <lineage>
        <taxon>Eukaryota</taxon>
        <taxon>Fungi</taxon>
        <taxon>Dikarya</taxon>
        <taxon>Ascomycota</taxon>
        <taxon>Pezizomycotina</taxon>
        <taxon>Sordariomycetes</taxon>
        <taxon>Xylariomycetidae</taxon>
        <taxon>Xylariales</taxon>
        <taxon>Xylariaceae</taxon>
        <taxon>Xylaria</taxon>
    </lineage>
</organism>
<dbReference type="Pfam" id="PF00651">
    <property type="entry name" value="BTB"/>
    <property type="match status" value="1"/>
</dbReference>
<dbReference type="PROSITE" id="PS50097">
    <property type="entry name" value="BTB"/>
    <property type="match status" value="1"/>
</dbReference>
<sequence length="265" mass="30742">MSNRRPHKTISASDEETLTSGLFSDVTIKCADKTWALHLIILTTRCEFFRKALEADRFKESKEKHVEIHEQDPVQVYWVIFFLYTGRAPSDLLALLEDDETVMESCVDLFKIADFFTVDALCTHAVDVFLEHIVKHAKRTQSIIKLWGQNPTVDECLDLRFIDRFFQVTSIVYSSGLPSFNRLKRPLLMYPSLTRYVVMRTIPFKQRLLGDRELSEFAQDNLAFMFNTDMTKRDAYIPPKCFTCRTPTDFISGGSPEENKRQKTS</sequence>
<dbReference type="InterPro" id="IPR000210">
    <property type="entry name" value="BTB/POZ_dom"/>
</dbReference>
<dbReference type="STRING" id="37992.A0A4Z0YQ33"/>
<feature type="domain" description="BTB" evidence="1">
    <location>
        <begin position="24"/>
        <end position="92"/>
    </location>
</feature>
<dbReference type="OrthoDB" id="6359816at2759"/>
<comment type="caution">
    <text evidence="2">The sequence shown here is derived from an EMBL/GenBank/DDBJ whole genome shotgun (WGS) entry which is preliminary data.</text>
</comment>
<dbReference type="PANTHER" id="PTHR24413">
    <property type="entry name" value="SPECKLE-TYPE POZ PROTEIN"/>
    <property type="match status" value="1"/>
</dbReference>
<dbReference type="Gene3D" id="3.30.710.10">
    <property type="entry name" value="Potassium Channel Kv1.1, Chain A"/>
    <property type="match status" value="1"/>
</dbReference>
<dbReference type="EMBL" id="SKBN01000359">
    <property type="protein sequence ID" value="TGJ78702.1"/>
    <property type="molecule type" value="Genomic_DNA"/>
</dbReference>